<accession>A0ABZ3CTJ9</accession>
<dbReference type="PANTHER" id="PTHR43557:SF4">
    <property type="entry name" value="APOPTOSIS-INDUCING FACTOR 1, MITOCHONDRIAL"/>
    <property type="match status" value="1"/>
</dbReference>
<evidence type="ECO:0000259" key="4">
    <source>
        <dbReference type="Pfam" id="PF07992"/>
    </source>
</evidence>
<dbReference type="InterPro" id="IPR023753">
    <property type="entry name" value="FAD/NAD-binding_dom"/>
</dbReference>
<dbReference type="PRINTS" id="PR00469">
    <property type="entry name" value="PNDRDTASEII"/>
</dbReference>
<evidence type="ECO:0000256" key="2">
    <source>
        <dbReference type="ARBA" id="ARBA00022827"/>
    </source>
</evidence>
<dbReference type="InterPro" id="IPR036188">
    <property type="entry name" value="FAD/NAD-bd_sf"/>
</dbReference>
<dbReference type="Gene3D" id="3.30.390.30">
    <property type="match status" value="1"/>
</dbReference>
<dbReference type="Proteomes" id="UP001453229">
    <property type="component" value="Chromosome"/>
</dbReference>
<sequence>MQRYDYLIVGAGMVAANAVEGIRERDAEGTIGILGAEPNGPVTRPALSKKLWTDPDFGYDKIWMQPEQHAGTTLHTDTRVTAIDRQQRTVTTASGDTFGYGRLLLATGGAPVTIDLPPSERVRYFRTVEDYDCLRRLADQGLHVAVVGGSYIGTELAAALVQNGCRVTLIHPEDVLGGAMFPPGVADRLHRAYLDAGVTLLGGRKVTGGREEDGSVTLALDDGASLEADAAIFGLGVEPCVALAEEAGLETDGGILVDARLTTTDEAIFAAGDVATYPDRILGRWHAEHVDNANQMGQTVGRIMAGSDETYDHTPYFYSNVFDFAWKAVGRMDSSLDIVEDADPDSGRGVYYYLEDGKVAGVLLLNLDADRLDEAREVLADSSPQRVETLVGRIAMD</sequence>
<dbReference type="Gene3D" id="3.50.50.60">
    <property type="entry name" value="FAD/NAD(P)-binding domain"/>
    <property type="match status" value="2"/>
</dbReference>
<keyword evidence="2" id="KW-0274">FAD</keyword>
<organism evidence="5 6">
    <name type="scientific">Salinicola lusitanus</name>
    <dbReference type="NCBI Taxonomy" id="1949085"/>
    <lineage>
        <taxon>Bacteria</taxon>
        <taxon>Pseudomonadati</taxon>
        <taxon>Pseudomonadota</taxon>
        <taxon>Gammaproteobacteria</taxon>
        <taxon>Oceanospirillales</taxon>
        <taxon>Halomonadaceae</taxon>
        <taxon>Salinicola</taxon>
    </lineage>
</organism>
<dbReference type="RefSeq" id="WP_342595184.1">
    <property type="nucleotide sequence ID" value="NZ_CP151919.1"/>
</dbReference>
<keyword evidence="3" id="KW-0560">Oxidoreductase</keyword>
<dbReference type="SUPFAM" id="SSF51905">
    <property type="entry name" value="FAD/NAD(P)-binding domain"/>
    <property type="match status" value="2"/>
</dbReference>
<proteinExistence type="predicted"/>
<gene>
    <name evidence="5" type="ORF">AAGT95_00645</name>
</gene>
<protein>
    <submittedName>
        <fullName evidence="5">NAD(P)/FAD-dependent oxidoreductase</fullName>
    </submittedName>
</protein>
<dbReference type="Pfam" id="PF07992">
    <property type="entry name" value="Pyr_redox_2"/>
    <property type="match status" value="1"/>
</dbReference>
<dbReference type="PANTHER" id="PTHR43557">
    <property type="entry name" value="APOPTOSIS-INDUCING FACTOR 1"/>
    <property type="match status" value="1"/>
</dbReference>
<dbReference type="InterPro" id="IPR016156">
    <property type="entry name" value="FAD/NAD-linked_Rdtase_dimer_sf"/>
</dbReference>
<reference evidence="5 6" key="1">
    <citation type="submission" date="2024-04" db="EMBL/GenBank/DDBJ databases">
        <title>Salinicola lusitanus LLJ914,a marine bacterium isolated from the Okinawa Trough.</title>
        <authorList>
            <person name="Li J."/>
        </authorList>
    </citation>
    <scope>NUCLEOTIDE SEQUENCE [LARGE SCALE GENOMIC DNA]</scope>
    <source>
        <strain evidence="5 6">LLJ914</strain>
    </source>
</reference>
<evidence type="ECO:0000256" key="3">
    <source>
        <dbReference type="ARBA" id="ARBA00023002"/>
    </source>
</evidence>
<dbReference type="SUPFAM" id="SSF55424">
    <property type="entry name" value="FAD/NAD-linked reductases, dimerisation (C-terminal) domain"/>
    <property type="match status" value="1"/>
</dbReference>
<evidence type="ECO:0000313" key="6">
    <source>
        <dbReference type="Proteomes" id="UP001453229"/>
    </source>
</evidence>
<feature type="domain" description="FAD/NAD(P)-binding" evidence="4">
    <location>
        <begin position="4"/>
        <end position="295"/>
    </location>
</feature>
<dbReference type="EMBL" id="CP151919">
    <property type="protein sequence ID" value="XAD54505.1"/>
    <property type="molecule type" value="Genomic_DNA"/>
</dbReference>
<evidence type="ECO:0000256" key="1">
    <source>
        <dbReference type="ARBA" id="ARBA00022630"/>
    </source>
</evidence>
<evidence type="ECO:0000313" key="5">
    <source>
        <dbReference type="EMBL" id="XAD54505.1"/>
    </source>
</evidence>
<keyword evidence="6" id="KW-1185">Reference proteome</keyword>
<keyword evidence="1" id="KW-0285">Flavoprotein</keyword>
<dbReference type="InterPro" id="IPR050446">
    <property type="entry name" value="FAD-oxidoreductase/Apoptosis"/>
</dbReference>
<dbReference type="PRINTS" id="PR00368">
    <property type="entry name" value="FADPNR"/>
</dbReference>
<name>A0ABZ3CTJ9_9GAMM</name>